<accession>A0AAE2YMP6</accession>
<keyword evidence="3" id="KW-1185">Reference proteome</keyword>
<dbReference type="EMBL" id="JAAXYO010000029">
    <property type="protein sequence ID" value="MBU2786959.1"/>
    <property type="molecule type" value="Genomic_DNA"/>
</dbReference>
<gene>
    <name evidence="2" type="ORF">HFQ13_01795</name>
</gene>
<protein>
    <submittedName>
        <fullName evidence="2">Uma2 family endonuclease</fullName>
    </submittedName>
</protein>
<dbReference type="Gene3D" id="3.90.1570.10">
    <property type="entry name" value="tt1808, chain A"/>
    <property type="match status" value="1"/>
</dbReference>
<proteinExistence type="predicted"/>
<dbReference type="PANTHER" id="PTHR34107:SF4">
    <property type="entry name" value="SLL1222 PROTEIN"/>
    <property type="match status" value="1"/>
</dbReference>
<dbReference type="InterPro" id="IPR008538">
    <property type="entry name" value="Uma2"/>
</dbReference>
<dbReference type="PANTHER" id="PTHR34107">
    <property type="entry name" value="SLL0198 PROTEIN-RELATED"/>
    <property type="match status" value="1"/>
</dbReference>
<dbReference type="InterPro" id="IPR011335">
    <property type="entry name" value="Restrct_endonuc-II-like"/>
</dbReference>
<dbReference type="Pfam" id="PF05685">
    <property type="entry name" value="Uma2"/>
    <property type="match status" value="1"/>
</dbReference>
<dbReference type="SUPFAM" id="SSF52980">
    <property type="entry name" value="Restriction endonuclease-like"/>
    <property type="match status" value="1"/>
</dbReference>
<dbReference type="InterPro" id="IPR012296">
    <property type="entry name" value="Nuclease_put_TT1808"/>
</dbReference>
<name>A0AAE2YMP6_9PROT</name>
<dbReference type="RefSeq" id="WP_215871801.1">
    <property type="nucleotide sequence ID" value="NZ_JAAXYO010000029.1"/>
</dbReference>
<feature type="domain" description="Putative restriction endonuclease" evidence="1">
    <location>
        <begin position="11"/>
        <end position="178"/>
    </location>
</feature>
<comment type="caution">
    <text evidence="2">The sequence shown here is derived from an EMBL/GenBank/DDBJ whole genome shotgun (WGS) entry which is preliminary data.</text>
</comment>
<evidence type="ECO:0000313" key="2">
    <source>
        <dbReference type="EMBL" id="MBU2786959.1"/>
    </source>
</evidence>
<reference evidence="2" key="1">
    <citation type="journal article" date="2021" name="ISME J.">
        <title>Genomic evolution of the class Acidithiobacillia: deep-branching Proteobacteria living in extreme acidic conditions.</title>
        <authorList>
            <person name="Moya-Beltran A."/>
            <person name="Beard S."/>
            <person name="Rojas-Villalobos C."/>
            <person name="Issotta F."/>
            <person name="Gallardo Y."/>
            <person name="Ulloa R."/>
            <person name="Giaveno A."/>
            <person name="Degli Esposti M."/>
            <person name="Johnson D.B."/>
            <person name="Quatrini R."/>
        </authorList>
    </citation>
    <scope>NUCLEOTIDE SEQUENCE</scope>
    <source>
        <strain evidence="2">VAN18-1</strain>
    </source>
</reference>
<dbReference type="CDD" id="cd06260">
    <property type="entry name" value="DUF820-like"/>
    <property type="match status" value="1"/>
</dbReference>
<dbReference type="GO" id="GO:0004519">
    <property type="term" value="F:endonuclease activity"/>
    <property type="evidence" value="ECO:0007669"/>
    <property type="project" value="UniProtKB-KW"/>
</dbReference>
<dbReference type="AlphaFoldDB" id="A0AAE2YMP6"/>
<keyword evidence="2" id="KW-0540">Nuclease</keyword>
<organism evidence="2 3">
    <name type="scientific">Igneacidithiobacillus copahuensis</name>
    <dbReference type="NCBI Taxonomy" id="2724909"/>
    <lineage>
        <taxon>Bacteria</taxon>
        <taxon>Pseudomonadati</taxon>
        <taxon>Pseudomonadota</taxon>
        <taxon>Acidithiobacillia</taxon>
        <taxon>Acidithiobacillales</taxon>
        <taxon>Acidithiobacillaceae</taxon>
        <taxon>Igneacidithiobacillus</taxon>
    </lineage>
</organism>
<evidence type="ECO:0000313" key="3">
    <source>
        <dbReference type="Proteomes" id="UP001197378"/>
    </source>
</evidence>
<keyword evidence="2" id="KW-0255">Endonuclease</keyword>
<sequence>MSTAKRLARYEDLLDLPDNVVGEIIAGRLLTSPRPAPKHARASSGLGGSITPPFDWGKDGPGGWWILDEPELHLGADVLVPDLAGWRRERLPSLPQTAWFAQAPDWVCEVLSPATASTDRVLKLPRYAAAGVRHCWLIDPDTRTLEAYANQVGRWLLLGTWADQDLVAIEPFAAIELDLSHLWVY</sequence>
<evidence type="ECO:0000259" key="1">
    <source>
        <dbReference type="Pfam" id="PF05685"/>
    </source>
</evidence>
<keyword evidence="2" id="KW-0378">Hydrolase</keyword>
<dbReference type="Proteomes" id="UP001197378">
    <property type="component" value="Unassembled WGS sequence"/>
</dbReference>